<evidence type="ECO:0000259" key="11">
    <source>
        <dbReference type="PROSITE" id="PS51352"/>
    </source>
</evidence>
<evidence type="ECO:0000256" key="1">
    <source>
        <dbReference type="ARBA" id="ARBA00008987"/>
    </source>
</evidence>
<evidence type="ECO:0000256" key="3">
    <source>
        <dbReference type="ARBA" id="ARBA00022448"/>
    </source>
</evidence>
<feature type="disulfide bond" description="Redox-active" evidence="10">
    <location>
        <begin position="31"/>
        <end position="34"/>
    </location>
</feature>
<keyword evidence="5 10" id="KW-1015">Disulfide bond</keyword>
<dbReference type="InterPro" id="IPR017937">
    <property type="entry name" value="Thioredoxin_CS"/>
</dbReference>
<dbReference type="PROSITE" id="PS00194">
    <property type="entry name" value="THIOREDOXIN_1"/>
    <property type="match status" value="1"/>
</dbReference>
<comment type="similarity">
    <text evidence="1 8">Belongs to the thioredoxin family.</text>
</comment>
<dbReference type="InterPro" id="IPR013766">
    <property type="entry name" value="Thioredoxin_domain"/>
</dbReference>
<reference evidence="12 13" key="1">
    <citation type="submission" date="2011-08" db="EMBL/GenBank/DDBJ databases">
        <title>The Genome Sequence of Johnsonella ignava ATCC 51276.</title>
        <authorList>
            <consortium name="The Broad Institute Genome Sequencing Platform"/>
            <person name="Earl A."/>
            <person name="Ward D."/>
            <person name="Feldgarden M."/>
            <person name="Gevers D."/>
            <person name="Izard J."/>
            <person name="Blanton J.M."/>
            <person name="Baranova O.V."/>
            <person name="Dewhirst F.E."/>
            <person name="Young S.K."/>
            <person name="Zeng Q."/>
            <person name="Gargeya S."/>
            <person name="Fitzgerald M."/>
            <person name="Haas B."/>
            <person name="Abouelleil A."/>
            <person name="Alvarado L."/>
            <person name="Arachchi H.M."/>
            <person name="Berlin A."/>
            <person name="Brown A."/>
            <person name="Chapman S.B."/>
            <person name="Chen Z."/>
            <person name="Dunbar C."/>
            <person name="Freedman E."/>
            <person name="Gearin G."/>
            <person name="Gellesch M."/>
            <person name="Goldberg J."/>
            <person name="Griggs A."/>
            <person name="Gujja S."/>
            <person name="Heiman D."/>
            <person name="Howarth C."/>
            <person name="Larson L."/>
            <person name="Lui A."/>
            <person name="MacDonald P.J.P."/>
            <person name="Montmayeur A."/>
            <person name="Murphy C."/>
            <person name="Neiman D."/>
            <person name="Pearson M."/>
            <person name="Priest M."/>
            <person name="Roberts A."/>
            <person name="Saif S."/>
            <person name="Shea T."/>
            <person name="Shenoy N."/>
            <person name="Sisk P."/>
            <person name="Stolte C."/>
            <person name="Sykes S."/>
            <person name="Wortman J."/>
            <person name="Nusbaum C."/>
            <person name="Birren B."/>
        </authorList>
    </citation>
    <scope>NUCLEOTIDE SEQUENCE [LARGE SCALE GENOMIC DNA]</scope>
    <source>
        <strain evidence="12 13">ATCC 51276</strain>
    </source>
</reference>
<comment type="caution">
    <text evidence="12">The sequence shown here is derived from an EMBL/GenBank/DDBJ whole genome shotgun (WGS) entry which is preliminary data.</text>
</comment>
<dbReference type="Gene3D" id="3.40.30.10">
    <property type="entry name" value="Glutaredoxin"/>
    <property type="match status" value="1"/>
</dbReference>
<keyword evidence="13" id="KW-1185">Reference proteome</keyword>
<feature type="active site" description="Nucleophile" evidence="9">
    <location>
        <position position="31"/>
    </location>
</feature>
<evidence type="ECO:0000256" key="5">
    <source>
        <dbReference type="ARBA" id="ARBA00023157"/>
    </source>
</evidence>
<evidence type="ECO:0000313" key="12">
    <source>
        <dbReference type="EMBL" id="EHI56716.1"/>
    </source>
</evidence>
<dbReference type="AlphaFoldDB" id="G5GF25"/>
<dbReference type="Pfam" id="PF00085">
    <property type="entry name" value="Thioredoxin"/>
    <property type="match status" value="1"/>
</dbReference>
<feature type="domain" description="Thioredoxin" evidence="11">
    <location>
        <begin position="1"/>
        <end position="103"/>
    </location>
</feature>
<dbReference type="OrthoDB" id="9790390at2"/>
<dbReference type="SUPFAM" id="SSF52833">
    <property type="entry name" value="Thioredoxin-like"/>
    <property type="match status" value="1"/>
</dbReference>
<dbReference type="RefSeq" id="WP_005539116.1">
    <property type="nucleotide sequence ID" value="NZ_JH378829.1"/>
</dbReference>
<dbReference type="PIRSF" id="PIRSF000077">
    <property type="entry name" value="Thioredoxin"/>
    <property type="match status" value="1"/>
</dbReference>
<feature type="site" description="Deprotonates C-terminal active site Cys" evidence="9">
    <location>
        <position position="25"/>
    </location>
</feature>
<feature type="site" description="Contributes to redox potential value" evidence="9">
    <location>
        <position position="32"/>
    </location>
</feature>
<evidence type="ECO:0000256" key="2">
    <source>
        <dbReference type="ARBA" id="ARBA00020570"/>
    </source>
</evidence>
<keyword evidence="3" id="KW-0813">Transport</keyword>
<dbReference type="PROSITE" id="PS51352">
    <property type="entry name" value="THIOREDOXIN_2"/>
    <property type="match status" value="1"/>
</dbReference>
<evidence type="ECO:0000256" key="9">
    <source>
        <dbReference type="PIRSR" id="PIRSR000077-1"/>
    </source>
</evidence>
<feature type="active site" description="Nucleophile" evidence="9">
    <location>
        <position position="34"/>
    </location>
</feature>
<dbReference type="eggNOG" id="COG3118">
    <property type="taxonomic scope" value="Bacteria"/>
</dbReference>
<dbReference type="Proteomes" id="UP000003011">
    <property type="component" value="Unassembled WGS sequence"/>
</dbReference>
<keyword evidence="6 10" id="KW-0676">Redox-active center</keyword>
<dbReference type="GO" id="GO:0015035">
    <property type="term" value="F:protein-disulfide reductase activity"/>
    <property type="evidence" value="ECO:0007669"/>
    <property type="project" value="UniProtKB-UniRule"/>
</dbReference>
<evidence type="ECO:0000256" key="7">
    <source>
        <dbReference type="NCBIfam" id="TIGR01068"/>
    </source>
</evidence>
<dbReference type="PATRIC" id="fig|679200.3.peg.182"/>
<dbReference type="EMBL" id="ACZL01000003">
    <property type="protein sequence ID" value="EHI56716.1"/>
    <property type="molecule type" value="Genomic_DNA"/>
</dbReference>
<dbReference type="STRING" id="679200.HMPREF9333_00163"/>
<dbReference type="GO" id="GO:0045454">
    <property type="term" value="P:cell redox homeostasis"/>
    <property type="evidence" value="ECO:0007669"/>
    <property type="project" value="TreeGrafter"/>
</dbReference>
<dbReference type="HOGENOM" id="CLU_090389_10_3_9"/>
<dbReference type="PRINTS" id="PR00421">
    <property type="entry name" value="THIOREDOXIN"/>
</dbReference>
<dbReference type="GO" id="GO:0005829">
    <property type="term" value="C:cytosol"/>
    <property type="evidence" value="ECO:0007669"/>
    <property type="project" value="TreeGrafter"/>
</dbReference>
<dbReference type="PANTHER" id="PTHR45663:SF11">
    <property type="entry name" value="GEO12009P1"/>
    <property type="match status" value="1"/>
</dbReference>
<keyword evidence="4" id="KW-0249">Electron transport</keyword>
<evidence type="ECO:0000256" key="4">
    <source>
        <dbReference type="ARBA" id="ARBA00022982"/>
    </source>
</evidence>
<dbReference type="FunFam" id="3.40.30.10:FF:000001">
    <property type="entry name" value="Thioredoxin"/>
    <property type="match status" value="1"/>
</dbReference>
<dbReference type="NCBIfam" id="TIGR01068">
    <property type="entry name" value="thioredoxin"/>
    <property type="match status" value="1"/>
</dbReference>
<gene>
    <name evidence="12" type="ORF">HMPREF9333_00163</name>
</gene>
<feature type="site" description="Contributes to redox potential value" evidence="9">
    <location>
        <position position="33"/>
    </location>
</feature>
<sequence length="103" mass="11317">MSALQVTVENFEQEVLKSEVPVIVDFWASWCGPCQALLPVIEELAGEADGFKVVKVNIDDSAELAKKYRVMSVPTLIVFKNGEAVKRSVGVIPKDEIIELINA</sequence>
<dbReference type="InterPro" id="IPR005746">
    <property type="entry name" value="Thioredoxin"/>
</dbReference>
<evidence type="ECO:0000256" key="10">
    <source>
        <dbReference type="PIRSR" id="PIRSR000077-4"/>
    </source>
</evidence>
<dbReference type="CDD" id="cd02947">
    <property type="entry name" value="TRX_family"/>
    <property type="match status" value="1"/>
</dbReference>
<organism evidence="12 13">
    <name type="scientific">Johnsonella ignava ATCC 51276</name>
    <dbReference type="NCBI Taxonomy" id="679200"/>
    <lineage>
        <taxon>Bacteria</taxon>
        <taxon>Bacillati</taxon>
        <taxon>Bacillota</taxon>
        <taxon>Clostridia</taxon>
        <taxon>Lachnospirales</taxon>
        <taxon>Lachnospiraceae</taxon>
        <taxon>Johnsonella</taxon>
    </lineage>
</organism>
<dbReference type="PANTHER" id="PTHR45663">
    <property type="entry name" value="GEO12009P1"/>
    <property type="match status" value="1"/>
</dbReference>
<evidence type="ECO:0000256" key="6">
    <source>
        <dbReference type="ARBA" id="ARBA00023284"/>
    </source>
</evidence>
<name>G5GF25_9FIRM</name>
<protein>
    <recommendedName>
        <fullName evidence="2 7">Thioredoxin</fullName>
    </recommendedName>
</protein>
<proteinExistence type="inferred from homology"/>
<evidence type="ECO:0000256" key="8">
    <source>
        <dbReference type="PIRNR" id="PIRNR000077"/>
    </source>
</evidence>
<accession>G5GF25</accession>
<evidence type="ECO:0000313" key="13">
    <source>
        <dbReference type="Proteomes" id="UP000003011"/>
    </source>
</evidence>
<dbReference type="InterPro" id="IPR036249">
    <property type="entry name" value="Thioredoxin-like_sf"/>
</dbReference>